<dbReference type="Gene3D" id="3.30.70.270">
    <property type="match status" value="1"/>
</dbReference>
<dbReference type="CDD" id="cd01700">
    <property type="entry name" value="PolY_Pol_V_umuC"/>
    <property type="match status" value="1"/>
</dbReference>
<dbReference type="PANTHER" id="PTHR11076:SF34">
    <property type="entry name" value="PROTEIN UMUC"/>
    <property type="match status" value="1"/>
</dbReference>
<dbReference type="RefSeq" id="WP_189373652.1">
    <property type="nucleotide sequence ID" value="NZ_BMYW01000004.1"/>
</dbReference>
<dbReference type="Pfam" id="PF11799">
    <property type="entry name" value="IMS_C"/>
    <property type="match status" value="1"/>
</dbReference>
<dbReference type="InterPro" id="IPR017961">
    <property type="entry name" value="DNA_pol_Y-fam_little_finger"/>
</dbReference>
<dbReference type="Proteomes" id="UP000600877">
    <property type="component" value="Unassembled WGS sequence"/>
</dbReference>
<dbReference type="SUPFAM" id="SSF56672">
    <property type="entry name" value="DNA/RNA polymerases"/>
    <property type="match status" value="1"/>
</dbReference>
<organism evidence="7 8">
    <name type="scientific">Vogesella alkaliphila</name>
    <dbReference type="NCBI Taxonomy" id="1193621"/>
    <lineage>
        <taxon>Bacteria</taxon>
        <taxon>Pseudomonadati</taxon>
        <taxon>Pseudomonadota</taxon>
        <taxon>Betaproteobacteria</taxon>
        <taxon>Neisseriales</taxon>
        <taxon>Chromobacteriaceae</taxon>
        <taxon>Vogesella</taxon>
    </lineage>
</organism>
<proteinExistence type="inferred from homology"/>
<dbReference type="Gene3D" id="1.10.150.20">
    <property type="entry name" value="5' to 3' exonuclease, C-terminal subdomain"/>
    <property type="match status" value="1"/>
</dbReference>
<sequence length="420" mass="45987">MSTFALVDGNSFYTSCERVFRPDLAGKPIIVLSNNDGCVVARSAEAKALGIDAFLPYYQIAAQCRRHGVAVFSSNYALYGDMSQRMMQVVARWGIEQEIYSIDESFITLDGIPELRLHAARLRADVLQRVGIPNCVGIGSSKTLAKLANSVAKTHPRCNGVFAWDWLARDWQEKLLARLAASRVWGVGRRSAEKLARLGIHSALDLQRAAPQLIQRHFGIVLERTVAELNGVSCLELDDIAAPRQQLISSRSFARAVSELPTLAAAVTHHATRVGEKLRQQHSVAQLVGVSIRGNPFGDAPPQRGWTVVPLLGPAADTFVLVKAALAGLEAIYQPGHGYKKAGVVLLGISAAQARQPDLFAVSTDPRRAALLRTLDQVNRHYGSGTLRLASEAVSADWRMRQEQRSPRWTTCWDELPVVS</sequence>
<evidence type="ECO:0000256" key="1">
    <source>
        <dbReference type="ARBA" id="ARBA00010945"/>
    </source>
</evidence>
<feature type="domain" description="UmuC" evidence="6">
    <location>
        <begin position="4"/>
        <end position="188"/>
    </location>
</feature>
<keyword evidence="3" id="KW-0741">SOS mutagenesis</keyword>
<evidence type="ECO:0000256" key="2">
    <source>
        <dbReference type="ARBA" id="ARBA00022763"/>
    </source>
</evidence>
<dbReference type="InterPro" id="IPR043502">
    <property type="entry name" value="DNA/RNA_pol_sf"/>
</dbReference>
<keyword evidence="2" id="KW-0227">DNA damage</keyword>
<dbReference type="InterPro" id="IPR001126">
    <property type="entry name" value="UmuC"/>
</dbReference>
<evidence type="ECO:0000259" key="6">
    <source>
        <dbReference type="PROSITE" id="PS50173"/>
    </source>
</evidence>
<keyword evidence="4" id="KW-0234">DNA repair</keyword>
<dbReference type="EMBL" id="BMYW01000004">
    <property type="protein sequence ID" value="GGX89270.1"/>
    <property type="molecule type" value="Genomic_DNA"/>
</dbReference>
<keyword evidence="5" id="KW-0742">SOS response</keyword>
<keyword evidence="8" id="KW-1185">Reference proteome</keyword>
<evidence type="ECO:0000256" key="4">
    <source>
        <dbReference type="ARBA" id="ARBA00023204"/>
    </source>
</evidence>
<reference evidence="8" key="1">
    <citation type="journal article" date="2019" name="Int. J. Syst. Evol. Microbiol.">
        <title>The Global Catalogue of Microorganisms (GCM) 10K type strain sequencing project: providing services to taxonomists for standard genome sequencing and annotation.</title>
        <authorList>
            <consortium name="The Broad Institute Genomics Platform"/>
            <consortium name="The Broad Institute Genome Sequencing Center for Infectious Disease"/>
            <person name="Wu L."/>
            <person name="Ma J."/>
        </authorList>
    </citation>
    <scope>NUCLEOTIDE SEQUENCE [LARGE SCALE GENOMIC DNA]</scope>
    <source>
        <strain evidence="8">KCTC 32041</strain>
    </source>
</reference>
<dbReference type="PROSITE" id="PS50173">
    <property type="entry name" value="UMUC"/>
    <property type="match status" value="1"/>
</dbReference>
<dbReference type="InterPro" id="IPR043128">
    <property type="entry name" value="Rev_trsase/Diguanyl_cyclase"/>
</dbReference>
<dbReference type="InterPro" id="IPR050116">
    <property type="entry name" value="DNA_polymerase-Y"/>
</dbReference>
<evidence type="ECO:0000256" key="5">
    <source>
        <dbReference type="ARBA" id="ARBA00023236"/>
    </source>
</evidence>
<dbReference type="Pfam" id="PF00817">
    <property type="entry name" value="IMS"/>
    <property type="match status" value="1"/>
</dbReference>
<comment type="caution">
    <text evidence="7">The sequence shown here is derived from an EMBL/GenBank/DDBJ whole genome shotgun (WGS) entry which is preliminary data.</text>
</comment>
<evidence type="ECO:0000256" key="3">
    <source>
        <dbReference type="ARBA" id="ARBA00023199"/>
    </source>
</evidence>
<comment type="similarity">
    <text evidence="1">Belongs to the DNA polymerase type-Y family.</text>
</comment>
<dbReference type="Pfam" id="PF13438">
    <property type="entry name" value="DUF4113"/>
    <property type="match status" value="1"/>
</dbReference>
<dbReference type="Gene3D" id="3.40.1170.60">
    <property type="match status" value="1"/>
</dbReference>
<evidence type="ECO:0000313" key="7">
    <source>
        <dbReference type="EMBL" id="GGX89270.1"/>
    </source>
</evidence>
<dbReference type="PANTHER" id="PTHR11076">
    <property type="entry name" value="DNA REPAIR POLYMERASE UMUC / TRANSFERASE FAMILY MEMBER"/>
    <property type="match status" value="1"/>
</dbReference>
<protein>
    <submittedName>
        <fullName evidence="7">DNA polymerase V subunit UmuC</fullName>
    </submittedName>
</protein>
<accession>A0ABQ2YN48</accession>
<name>A0ABQ2YN48_9NEIS</name>
<evidence type="ECO:0000313" key="8">
    <source>
        <dbReference type="Proteomes" id="UP000600877"/>
    </source>
</evidence>
<dbReference type="InterPro" id="IPR025188">
    <property type="entry name" value="DUF4113"/>
</dbReference>
<gene>
    <name evidence="7" type="primary">umuC</name>
    <name evidence="7" type="ORF">GCM10011290_16370</name>
</gene>